<dbReference type="GO" id="GO:0003688">
    <property type="term" value="F:DNA replication origin binding"/>
    <property type="evidence" value="ECO:0007669"/>
    <property type="project" value="UniProtKB-UniRule"/>
</dbReference>
<dbReference type="Pfam" id="PF04084">
    <property type="entry name" value="RecA-like_ORC2"/>
    <property type="match status" value="1"/>
</dbReference>
<keyword evidence="10" id="KW-1185">Reference proteome</keyword>
<comment type="similarity">
    <text evidence="2 5">Belongs to the ORC2 family.</text>
</comment>
<dbReference type="AlphaFoldDB" id="U4L1U8"/>
<dbReference type="InterPro" id="IPR007220">
    <property type="entry name" value="ORC2"/>
</dbReference>
<organism evidence="9 10">
    <name type="scientific">Pyronema omphalodes (strain CBS 100304)</name>
    <name type="common">Pyronema confluens</name>
    <dbReference type="NCBI Taxonomy" id="1076935"/>
    <lineage>
        <taxon>Eukaryota</taxon>
        <taxon>Fungi</taxon>
        <taxon>Dikarya</taxon>
        <taxon>Ascomycota</taxon>
        <taxon>Pezizomycotina</taxon>
        <taxon>Pezizomycetes</taxon>
        <taxon>Pezizales</taxon>
        <taxon>Pyronemataceae</taxon>
        <taxon>Pyronema</taxon>
    </lineage>
</organism>
<evidence type="ECO:0000256" key="1">
    <source>
        <dbReference type="ARBA" id="ARBA00004123"/>
    </source>
</evidence>
<feature type="domain" description="Origin recognition complex subunit 2 winged-helix" evidence="8">
    <location>
        <begin position="453"/>
        <end position="512"/>
    </location>
</feature>
<evidence type="ECO:0000313" key="9">
    <source>
        <dbReference type="EMBL" id="CCX09626.1"/>
    </source>
</evidence>
<feature type="compositionally biased region" description="Acidic residues" evidence="6">
    <location>
        <begin position="111"/>
        <end position="120"/>
    </location>
</feature>
<dbReference type="EMBL" id="HF935477">
    <property type="protein sequence ID" value="CCX09626.1"/>
    <property type="molecule type" value="Genomic_DNA"/>
</dbReference>
<evidence type="ECO:0000256" key="4">
    <source>
        <dbReference type="ARBA" id="ARBA00023242"/>
    </source>
</evidence>
<reference evidence="9 10" key="1">
    <citation type="journal article" date="2013" name="PLoS Genet.">
        <title>The genome and development-dependent transcriptomes of Pyronema confluens: a window into fungal evolution.</title>
        <authorList>
            <person name="Traeger S."/>
            <person name="Altegoer F."/>
            <person name="Freitag M."/>
            <person name="Gabaldon T."/>
            <person name="Kempken F."/>
            <person name="Kumar A."/>
            <person name="Marcet-Houben M."/>
            <person name="Poggeler S."/>
            <person name="Stajich J.E."/>
            <person name="Nowrousian M."/>
        </authorList>
    </citation>
    <scope>NUCLEOTIDE SEQUENCE [LARGE SCALE GENOMIC DNA]</scope>
    <source>
        <strain evidence="10">CBS 100304</strain>
        <tissue evidence="9">Vegetative mycelium</tissue>
    </source>
</reference>
<dbReference type="InterPro" id="IPR056773">
    <property type="entry name" value="WHD_ORC2"/>
</dbReference>
<dbReference type="PANTHER" id="PTHR14052">
    <property type="entry name" value="ORIGIN RECOGNITION COMPLEX SUBUNIT 2"/>
    <property type="match status" value="1"/>
</dbReference>
<keyword evidence="4 5" id="KW-0539">Nucleus</keyword>
<dbReference type="STRING" id="1076935.U4L1U8"/>
<accession>U4L1U8</accession>
<evidence type="ECO:0000256" key="6">
    <source>
        <dbReference type="SAM" id="MobiDB-lite"/>
    </source>
</evidence>
<feature type="compositionally biased region" description="Basic residues" evidence="6">
    <location>
        <begin position="146"/>
        <end position="155"/>
    </location>
</feature>
<feature type="region of interest" description="Disordered" evidence="6">
    <location>
        <begin position="1"/>
        <end position="170"/>
    </location>
</feature>
<evidence type="ECO:0000256" key="2">
    <source>
        <dbReference type="ARBA" id="ARBA00007421"/>
    </source>
</evidence>
<evidence type="ECO:0000256" key="5">
    <source>
        <dbReference type="RuleBase" id="RU368084"/>
    </source>
</evidence>
<comment type="subunit">
    <text evidence="5">Component of the origin recognition complex (ORC).</text>
</comment>
<protein>
    <recommendedName>
        <fullName evidence="5">Origin recognition complex subunit 2</fullName>
    </recommendedName>
</protein>
<name>U4L1U8_PYROM</name>
<dbReference type="PANTHER" id="PTHR14052:SF0">
    <property type="entry name" value="ORIGIN RECOGNITION COMPLEX SUBUNIT 2"/>
    <property type="match status" value="1"/>
</dbReference>
<evidence type="ECO:0000259" key="7">
    <source>
        <dbReference type="Pfam" id="PF04084"/>
    </source>
</evidence>
<dbReference type="InterPro" id="IPR056772">
    <property type="entry name" value="RecA-like_ORC2"/>
</dbReference>
<feature type="compositionally biased region" description="Polar residues" evidence="6">
    <location>
        <begin position="7"/>
        <end position="25"/>
    </location>
</feature>
<evidence type="ECO:0000313" key="10">
    <source>
        <dbReference type="Proteomes" id="UP000018144"/>
    </source>
</evidence>
<dbReference type="OrthoDB" id="346673at2759"/>
<sequence>MKRKSTSPDSSPRQTRSTRTNTANINPPVLLVAPETPSKRRLRTAEDSRAGQASPSPRKAILKDSHLATPKRTDRVRFHDSAVSPPSVVTNADHSARRKSTRRLLDRRDSDEESEDEEEDLVQRIYGGEGSDESSAEEEEVLAKGKPGRKPKQKRQITPPPSTLEGPDSYFHQNRKTRQQTSTATLASLSQLDHSSYFNLLRSHPPDHVEDREYLHQLHTDSFGQWVFELSQGFNILLYGYGSKRKLLGAFASKVYTHPGSVVVINGYLPGLTVKDILTTLATALLGTNHNARLGVGMTEILHNILSLLDEPDARKVTIILHNLDGEALRNERSQATIARLVAHPKISLVASIDHIRAPLLWDAARVSQFNFLWHDATTFEPYTVEIPADEVLSLVDGAGRAGGTKGVKYVLASLPSNARSLFRILVSHQLQAMMDDDNGGVGTGKAKGRKVDASEYGVEYRVLYQRAMGEFICSNDVAFRTLLKEFQDHQMITSKKDTQGTEILWAPFRKEDLEGILEDEMEV</sequence>
<feature type="domain" description="Origin recognition complex subunit 2 RecA-like" evidence="7">
    <location>
        <begin position="212"/>
        <end position="377"/>
    </location>
</feature>
<proteinExistence type="inferred from homology"/>
<dbReference type="Pfam" id="PF24882">
    <property type="entry name" value="WHD_ORC2"/>
    <property type="match status" value="1"/>
</dbReference>
<dbReference type="eggNOG" id="KOG2928">
    <property type="taxonomic scope" value="Eukaryota"/>
</dbReference>
<dbReference type="GO" id="GO:0005664">
    <property type="term" value="C:nuclear origin of replication recognition complex"/>
    <property type="evidence" value="ECO:0007669"/>
    <property type="project" value="UniProtKB-UniRule"/>
</dbReference>
<feature type="compositionally biased region" description="Basic and acidic residues" evidence="6">
    <location>
        <begin position="61"/>
        <end position="80"/>
    </location>
</feature>
<comment type="subcellular location">
    <subcellularLocation>
        <location evidence="1 5">Nucleus</location>
    </subcellularLocation>
</comment>
<comment type="function">
    <text evidence="5">Component of the origin recognition complex (ORC) that binds origins of replication. DNA-binding is ATP-dependent. ORC is required to assemble the pre-replication complex necessary to initiate DNA replication.</text>
</comment>
<keyword evidence="3 5" id="KW-0235">DNA replication</keyword>
<feature type="compositionally biased region" description="Acidic residues" evidence="6">
    <location>
        <begin position="130"/>
        <end position="140"/>
    </location>
</feature>
<gene>
    <name evidence="9" type="ORF">PCON_09219</name>
</gene>
<evidence type="ECO:0000256" key="3">
    <source>
        <dbReference type="ARBA" id="ARBA00022705"/>
    </source>
</evidence>
<dbReference type="Proteomes" id="UP000018144">
    <property type="component" value="Unassembled WGS sequence"/>
</dbReference>
<evidence type="ECO:0000259" key="8">
    <source>
        <dbReference type="Pfam" id="PF24882"/>
    </source>
</evidence>
<dbReference type="GO" id="GO:0006260">
    <property type="term" value="P:DNA replication"/>
    <property type="evidence" value="ECO:0007669"/>
    <property type="project" value="UniProtKB-UniRule"/>
</dbReference>
<dbReference type="OMA" id="AHERYFF"/>